<feature type="region of interest" description="Disordered" evidence="1">
    <location>
        <begin position="58"/>
        <end position="78"/>
    </location>
</feature>
<reference evidence="2 3" key="1">
    <citation type="submission" date="2016-04" db="EMBL/GenBank/DDBJ databases">
        <title>First whole genome shotgun sequence of the bacterium Enteractinococcus sp. strain UASWS1574.</title>
        <authorList>
            <person name="Crovadore J."/>
            <person name="Chablais R."/>
            <person name="Lefort F."/>
        </authorList>
    </citation>
    <scope>NUCLEOTIDE SEQUENCE [LARGE SCALE GENOMIC DNA]</scope>
    <source>
        <strain evidence="2 3">UASWS1574</strain>
    </source>
</reference>
<evidence type="ECO:0000313" key="2">
    <source>
        <dbReference type="EMBL" id="OAV59742.1"/>
    </source>
</evidence>
<accession>A0A1B7LX58</accession>
<evidence type="ECO:0000256" key="1">
    <source>
        <dbReference type="SAM" id="MobiDB-lite"/>
    </source>
</evidence>
<name>A0A1B7LX58_9MICC</name>
<evidence type="ECO:0000313" key="3">
    <source>
        <dbReference type="Proteomes" id="UP000078292"/>
    </source>
</evidence>
<comment type="caution">
    <text evidence="2">The sequence shown here is derived from an EMBL/GenBank/DDBJ whole genome shotgun (WGS) entry which is preliminary data.</text>
</comment>
<gene>
    <name evidence="2" type="ORF">A6F49_13245</name>
</gene>
<organism evidence="2 3">
    <name type="scientific">Enteractinococcus helveticum</name>
    <dbReference type="NCBI Taxonomy" id="1837282"/>
    <lineage>
        <taxon>Bacteria</taxon>
        <taxon>Bacillati</taxon>
        <taxon>Actinomycetota</taxon>
        <taxon>Actinomycetes</taxon>
        <taxon>Micrococcales</taxon>
        <taxon>Micrococcaceae</taxon>
    </lineage>
</organism>
<dbReference type="AlphaFoldDB" id="A0A1B7LX58"/>
<proteinExistence type="predicted"/>
<sequence>MALNRPYIQHRMLELSQCPKTIYLKFWRKILRARRGVAVEIPGLPKISMGQKVNALSSHHKQRMNHLPGTIIHSDGID</sequence>
<protein>
    <submittedName>
        <fullName evidence="2">Uncharacterized protein</fullName>
    </submittedName>
</protein>
<keyword evidence="3" id="KW-1185">Reference proteome</keyword>
<dbReference type="EMBL" id="LXEY01000021">
    <property type="protein sequence ID" value="OAV59742.1"/>
    <property type="molecule type" value="Genomic_DNA"/>
</dbReference>
<dbReference type="Proteomes" id="UP000078292">
    <property type="component" value="Unassembled WGS sequence"/>
</dbReference>